<evidence type="ECO:0000259" key="3">
    <source>
        <dbReference type="Pfam" id="PF13193"/>
    </source>
</evidence>
<dbReference type="Gene3D" id="3.30.300.30">
    <property type="match status" value="1"/>
</dbReference>
<dbReference type="Pfam" id="PF13193">
    <property type="entry name" value="AMP-binding_C"/>
    <property type="match status" value="1"/>
</dbReference>
<evidence type="ECO:0000313" key="4">
    <source>
        <dbReference type="EMBL" id="AAZ62894.1"/>
    </source>
</evidence>
<keyword evidence="1" id="KW-1133">Transmembrane helix</keyword>
<name>Q46VE0_CUPPJ</name>
<dbReference type="InterPro" id="IPR045851">
    <property type="entry name" value="AMP-bd_C_sf"/>
</dbReference>
<evidence type="ECO:0000256" key="1">
    <source>
        <dbReference type="SAM" id="Phobius"/>
    </source>
</evidence>
<dbReference type="Pfam" id="PF00501">
    <property type="entry name" value="AMP-binding"/>
    <property type="match status" value="1"/>
</dbReference>
<evidence type="ECO:0000259" key="2">
    <source>
        <dbReference type="Pfam" id="PF00501"/>
    </source>
</evidence>
<dbReference type="AlphaFoldDB" id="Q46VE0"/>
<dbReference type="PANTHER" id="PTHR43767">
    <property type="entry name" value="LONG-CHAIN-FATTY-ACID--COA LIGASE"/>
    <property type="match status" value="1"/>
</dbReference>
<dbReference type="KEGG" id="reu:Reut_B3536"/>
<dbReference type="Gene3D" id="3.40.50.12780">
    <property type="entry name" value="N-terminal domain of ligase-like"/>
    <property type="match status" value="1"/>
</dbReference>
<dbReference type="InterPro" id="IPR025110">
    <property type="entry name" value="AMP-bd_C"/>
</dbReference>
<dbReference type="STRING" id="264198.Reut_B3536"/>
<proteinExistence type="predicted"/>
<keyword evidence="4" id="KW-0436">Ligase</keyword>
<dbReference type="PANTHER" id="PTHR43767:SF1">
    <property type="entry name" value="NONRIBOSOMAL PEPTIDE SYNTHASE PES1 (EUROFUNG)-RELATED"/>
    <property type="match status" value="1"/>
</dbReference>
<sequence length="530" mass="57325">MTCGKCVAVHSSTHLAHSNPDRAASIMSSFRPEFIHDIPRHWATQTPQAPCLHESGNVISYGDLWRRIESARDWLAAQGVGEGDRVMVVGENCNEMVVTMFACSTLHAWPIQVNARLSAREIDNIRDHAQPALVLFTGHVSDVAAAHGRRLDAKVTACPVYDEGMTVVRAATAPDRVPAGQARKVATLIYTSGTTGAPKGVMVPHEGLAHFARISATSRNMGQADVAYGALPMSHIFGIATVLLATLYGGASLFLRPRFDADEVFDALESPGVTILQGVPTMFTRIMAVAQQRERKTYPRLRYLYTGGAPLDPTLKGDVETYFGQPLHHGYGITEYAGSLFITRMEAPRADCSAGYIVEGVEINITDGDGNLLPAGERGQIRVRGPGVMLGYYRNPDQTAEALLPGGWLNTGDLGYLDADGALFISGRSKDLIIRSGFNVYPIEVESVINAFPGVRQSAVVGRNTSDGNEEVVAFIEMQDGVEPDRAKLDAYLRDSLAPYKRPAEVRVIDVIPTTASGKLLKQPLRALLG</sequence>
<reference evidence="4" key="1">
    <citation type="submission" date="2005-08" db="EMBL/GenBank/DDBJ databases">
        <title>Complete sequence of chromosome 2 of Ralstonia eutropha JMP134.</title>
        <authorList>
            <person name="Copeland A."/>
            <person name="Lucas S."/>
            <person name="Lapidus A."/>
            <person name="Barry K."/>
            <person name="Detter J.C."/>
            <person name="Glavina T."/>
            <person name="Hammon N."/>
            <person name="Israni S."/>
            <person name="Pitluck S."/>
            <person name="Goltsman E."/>
            <person name="Martinez M."/>
            <person name="Schmutz J."/>
            <person name="Larimer F."/>
            <person name="Land M."/>
            <person name="Lykidis A."/>
            <person name="Richardson P."/>
        </authorList>
    </citation>
    <scope>NUCLEOTIDE SEQUENCE [LARGE SCALE GENOMIC DNA]</scope>
    <source>
        <strain evidence="4">JMP134</strain>
    </source>
</reference>
<keyword evidence="1" id="KW-0812">Transmembrane</keyword>
<dbReference type="EMBL" id="CP000091">
    <property type="protein sequence ID" value="AAZ62894.1"/>
    <property type="molecule type" value="Genomic_DNA"/>
</dbReference>
<dbReference type="InterPro" id="IPR000873">
    <property type="entry name" value="AMP-dep_synth/lig_dom"/>
</dbReference>
<dbReference type="InterPro" id="IPR042099">
    <property type="entry name" value="ANL_N_sf"/>
</dbReference>
<feature type="domain" description="AMP-binding enzyme C-terminal" evidence="3">
    <location>
        <begin position="444"/>
        <end position="519"/>
    </location>
</feature>
<keyword evidence="1" id="KW-0472">Membrane</keyword>
<dbReference type="eggNOG" id="COG0318">
    <property type="taxonomic scope" value="Bacteria"/>
</dbReference>
<organism evidence="4">
    <name type="scientific">Cupriavidus pinatubonensis (strain JMP 134 / LMG 1197)</name>
    <name type="common">Cupriavidus necator (strain JMP 134)</name>
    <dbReference type="NCBI Taxonomy" id="264198"/>
    <lineage>
        <taxon>Bacteria</taxon>
        <taxon>Pseudomonadati</taxon>
        <taxon>Pseudomonadota</taxon>
        <taxon>Betaproteobacteria</taxon>
        <taxon>Burkholderiales</taxon>
        <taxon>Burkholderiaceae</taxon>
        <taxon>Cupriavidus</taxon>
    </lineage>
</organism>
<gene>
    <name evidence="4" type="ordered locus">Reut_B3536</name>
</gene>
<dbReference type="SUPFAM" id="SSF56801">
    <property type="entry name" value="Acetyl-CoA synthetase-like"/>
    <property type="match status" value="1"/>
</dbReference>
<dbReference type="GO" id="GO:0016878">
    <property type="term" value="F:acid-thiol ligase activity"/>
    <property type="evidence" value="ECO:0007669"/>
    <property type="project" value="UniProtKB-ARBA"/>
</dbReference>
<feature type="transmembrane region" description="Helical" evidence="1">
    <location>
        <begin position="226"/>
        <end position="248"/>
    </location>
</feature>
<dbReference type="PROSITE" id="PS00455">
    <property type="entry name" value="AMP_BINDING"/>
    <property type="match status" value="1"/>
</dbReference>
<protein>
    <submittedName>
        <fullName evidence="4">AMP-dependent synthetase and ligase</fullName>
    </submittedName>
</protein>
<dbReference type="InterPro" id="IPR020845">
    <property type="entry name" value="AMP-binding_CS"/>
</dbReference>
<dbReference type="HOGENOM" id="CLU_000022_59_0_4"/>
<accession>Q46VE0</accession>
<feature type="domain" description="AMP-dependent synthetase/ligase" evidence="2">
    <location>
        <begin position="40"/>
        <end position="393"/>
    </location>
</feature>
<dbReference type="InterPro" id="IPR050237">
    <property type="entry name" value="ATP-dep_AMP-bd_enzyme"/>
</dbReference>